<evidence type="ECO:0000313" key="4">
    <source>
        <dbReference type="Proteomes" id="UP000008917"/>
    </source>
</evidence>
<proteinExistence type="predicted"/>
<dbReference type="AlphaFoldDB" id="E6UWM5"/>
<dbReference type="Pfam" id="PF09917">
    <property type="entry name" value="DUF2147"/>
    <property type="match status" value="1"/>
</dbReference>
<name>E6UWM5_VARPE</name>
<dbReference type="EMBL" id="CP002417">
    <property type="protein sequence ID" value="ADU35322.1"/>
    <property type="molecule type" value="Genomic_DNA"/>
</dbReference>
<dbReference type="RefSeq" id="WP_013539567.1">
    <property type="nucleotide sequence ID" value="NC_014931.1"/>
</dbReference>
<accession>E6UWM5</accession>
<keyword evidence="1" id="KW-0732">Signal</keyword>
<evidence type="ECO:0000256" key="1">
    <source>
        <dbReference type="SAM" id="SignalP"/>
    </source>
</evidence>
<sequence length="165" mass="17356">MTLLSLHHRSGRAFAAVLLFATAFTAQAQPSSAAADPRGRWITANGNLEVEVAPCGAALCGTVTKVLGNRSMAPGGGDMQAADKRPALGMTLLKDFAPVDATADPARPPTEWAGEIYNRENGKTYRCNMSVSTAGNAAGELLLHAYVGLPLFGKTQRWVRVASND</sequence>
<dbReference type="KEGG" id="vpe:Varpa_1104"/>
<dbReference type="eggNOG" id="COG4731">
    <property type="taxonomic scope" value="Bacteria"/>
</dbReference>
<feature type="domain" description="DUF2147" evidence="2">
    <location>
        <begin position="39"/>
        <end position="160"/>
    </location>
</feature>
<feature type="chain" id="PRO_5003213349" description="DUF2147 domain-containing protein" evidence="1">
    <location>
        <begin position="29"/>
        <end position="165"/>
    </location>
</feature>
<dbReference type="OrthoDB" id="9814399at2"/>
<dbReference type="PANTHER" id="PTHR36919:SF2">
    <property type="entry name" value="BLL6627 PROTEIN"/>
    <property type="match status" value="1"/>
</dbReference>
<dbReference type="Proteomes" id="UP000008917">
    <property type="component" value="Chromosome"/>
</dbReference>
<protein>
    <recommendedName>
        <fullName evidence="2">DUF2147 domain-containing protein</fullName>
    </recommendedName>
</protein>
<dbReference type="HOGENOM" id="CLU_108869_1_2_4"/>
<dbReference type="STRING" id="595537.Varpa_1104"/>
<dbReference type="InterPro" id="IPR019223">
    <property type="entry name" value="DUF2147"/>
</dbReference>
<dbReference type="Gene3D" id="2.40.128.520">
    <property type="match status" value="1"/>
</dbReference>
<dbReference type="PANTHER" id="PTHR36919">
    <property type="entry name" value="BLR1215 PROTEIN"/>
    <property type="match status" value="1"/>
</dbReference>
<reference evidence="4" key="1">
    <citation type="submission" date="2010-12" db="EMBL/GenBank/DDBJ databases">
        <title>Complete sequence of Variovorax paradoxus EPS.</title>
        <authorList>
            <consortium name="US DOE Joint Genome Institute"/>
            <person name="Lucas S."/>
            <person name="Copeland A."/>
            <person name="Lapidus A."/>
            <person name="Cheng J.-F."/>
            <person name="Goodwin L."/>
            <person name="Pitluck S."/>
            <person name="Teshima H."/>
            <person name="Detter J.C."/>
            <person name="Han C."/>
            <person name="Tapia R."/>
            <person name="Land M."/>
            <person name="Hauser L."/>
            <person name="Kyrpides N."/>
            <person name="Ivanova N."/>
            <person name="Ovchinnikova G."/>
            <person name="Orwin P."/>
            <person name="Han J.-I.G."/>
            <person name="Woyke T."/>
        </authorList>
    </citation>
    <scope>NUCLEOTIDE SEQUENCE [LARGE SCALE GENOMIC DNA]</scope>
    <source>
        <strain evidence="4">EPS</strain>
    </source>
</reference>
<organism evidence="3 4">
    <name type="scientific">Variovorax paradoxus (strain EPS)</name>
    <dbReference type="NCBI Taxonomy" id="595537"/>
    <lineage>
        <taxon>Bacteria</taxon>
        <taxon>Pseudomonadati</taxon>
        <taxon>Pseudomonadota</taxon>
        <taxon>Betaproteobacteria</taxon>
        <taxon>Burkholderiales</taxon>
        <taxon>Comamonadaceae</taxon>
        <taxon>Variovorax</taxon>
    </lineage>
</organism>
<reference evidence="3 4" key="2">
    <citation type="journal article" date="2013" name="Genome Announc.">
        <title>Genome of the Root-Associated Plant Growth-Promoting Bacterium Variovorax paradoxus Strain EPS.</title>
        <authorList>
            <person name="Han J.I."/>
            <person name="Spain J.C."/>
            <person name="Leadbetter J.R."/>
            <person name="Ovchinnikova G."/>
            <person name="Goodwin L.A."/>
            <person name="Han C.S."/>
            <person name="Woyke T."/>
            <person name="Davenport K.W."/>
            <person name="Orwin P.M."/>
        </authorList>
    </citation>
    <scope>NUCLEOTIDE SEQUENCE [LARGE SCALE GENOMIC DNA]</scope>
    <source>
        <strain evidence="3 4">EPS</strain>
    </source>
</reference>
<feature type="signal peptide" evidence="1">
    <location>
        <begin position="1"/>
        <end position="28"/>
    </location>
</feature>
<evidence type="ECO:0000313" key="3">
    <source>
        <dbReference type="EMBL" id="ADU35322.1"/>
    </source>
</evidence>
<gene>
    <name evidence="3" type="ordered locus">Varpa_1104</name>
</gene>
<evidence type="ECO:0000259" key="2">
    <source>
        <dbReference type="Pfam" id="PF09917"/>
    </source>
</evidence>